<keyword evidence="6" id="KW-0436">Ligase</keyword>
<evidence type="ECO:0000256" key="3">
    <source>
        <dbReference type="ARBA" id="ARBA00022840"/>
    </source>
</evidence>
<evidence type="ECO:0000256" key="5">
    <source>
        <dbReference type="RuleBase" id="RU361279"/>
    </source>
</evidence>
<dbReference type="InterPro" id="IPR037171">
    <property type="entry name" value="NagB/RpiA_transferase-like"/>
</dbReference>
<reference evidence="6" key="1">
    <citation type="submission" date="2019-11" db="EMBL/GenBank/DDBJ databases">
        <authorList>
            <person name="Li J."/>
        </authorList>
    </citation>
    <scope>NUCLEOTIDE SEQUENCE</scope>
    <source>
        <strain evidence="6">B6B</strain>
    </source>
</reference>
<evidence type="ECO:0000256" key="1">
    <source>
        <dbReference type="ARBA" id="ARBA00010638"/>
    </source>
</evidence>
<proteinExistence type="inferred from homology"/>
<dbReference type="NCBIfam" id="TIGR02727">
    <property type="entry name" value="MTHFS_bact"/>
    <property type="match status" value="1"/>
</dbReference>
<dbReference type="InterPro" id="IPR002698">
    <property type="entry name" value="FTHF_cligase"/>
</dbReference>
<keyword evidence="3 4" id="KW-0067">ATP-binding</keyword>
<accession>A0A6A8DPC6</accession>
<feature type="binding site" evidence="4">
    <location>
        <position position="49"/>
    </location>
    <ligand>
        <name>substrate</name>
    </ligand>
</feature>
<dbReference type="GO" id="GO:0046872">
    <property type="term" value="F:metal ion binding"/>
    <property type="evidence" value="ECO:0007669"/>
    <property type="project" value="UniProtKB-KW"/>
</dbReference>
<feature type="binding site" evidence="4">
    <location>
        <begin position="3"/>
        <end position="7"/>
    </location>
    <ligand>
        <name>ATP</name>
        <dbReference type="ChEBI" id="CHEBI:30616"/>
    </ligand>
</feature>
<dbReference type="InterPro" id="IPR024185">
    <property type="entry name" value="FTHF_cligase-like_sf"/>
</dbReference>
<dbReference type="OrthoDB" id="9801938at2"/>
<keyword evidence="5" id="KW-0479">Metal-binding</keyword>
<evidence type="ECO:0000256" key="4">
    <source>
        <dbReference type="PIRSR" id="PIRSR006806-1"/>
    </source>
</evidence>
<dbReference type="Proteomes" id="UP000799092">
    <property type="component" value="Unassembled WGS sequence"/>
</dbReference>
<feature type="binding site" evidence="4">
    <location>
        <begin position="133"/>
        <end position="141"/>
    </location>
    <ligand>
        <name>ATP</name>
        <dbReference type="ChEBI" id="CHEBI:30616"/>
    </ligand>
</feature>
<dbReference type="PANTHER" id="PTHR23407">
    <property type="entry name" value="ATPASE INHIBITOR/5-FORMYLTETRAHYDROFOLATE CYCLO-LIGASE"/>
    <property type="match status" value="1"/>
</dbReference>
<dbReference type="RefSeq" id="WP_153736745.1">
    <property type="nucleotide sequence ID" value="NZ_WJNG01000007.1"/>
</dbReference>
<evidence type="ECO:0000313" key="6">
    <source>
        <dbReference type="EMBL" id="MRH43122.1"/>
    </source>
</evidence>
<comment type="caution">
    <text evidence="6">The sequence shown here is derived from an EMBL/GenBank/DDBJ whole genome shotgun (WGS) entry which is preliminary data.</text>
</comment>
<dbReference type="GO" id="GO:0030272">
    <property type="term" value="F:5-formyltetrahydrofolate cyclo-ligase activity"/>
    <property type="evidence" value="ECO:0007669"/>
    <property type="project" value="UniProtKB-EC"/>
</dbReference>
<dbReference type="EMBL" id="WJNG01000007">
    <property type="protein sequence ID" value="MRH43122.1"/>
    <property type="molecule type" value="Genomic_DNA"/>
</dbReference>
<comment type="similarity">
    <text evidence="1 5">Belongs to the 5-formyltetrahydrofolate cyclo-ligase family.</text>
</comment>
<keyword evidence="2 4" id="KW-0547">Nucleotide-binding</keyword>
<dbReference type="PANTHER" id="PTHR23407:SF1">
    <property type="entry name" value="5-FORMYLTETRAHYDROFOLATE CYCLO-LIGASE"/>
    <property type="match status" value="1"/>
</dbReference>
<organism evidence="6 7">
    <name type="scientific">Aquibacillus halophilus</name>
    <dbReference type="NCBI Taxonomy" id="930132"/>
    <lineage>
        <taxon>Bacteria</taxon>
        <taxon>Bacillati</taxon>
        <taxon>Bacillota</taxon>
        <taxon>Bacilli</taxon>
        <taxon>Bacillales</taxon>
        <taxon>Bacillaceae</taxon>
        <taxon>Aquibacillus</taxon>
    </lineage>
</organism>
<dbReference type="EC" id="6.3.3.2" evidence="5"/>
<comment type="cofactor">
    <cofactor evidence="5">
        <name>Mg(2+)</name>
        <dbReference type="ChEBI" id="CHEBI:18420"/>
    </cofactor>
</comment>
<name>A0A6A8DPC6_9BACI</name>
<protein>
    <recommendedName>
        <fullName evidence="5">5-formyltetrahydrofolate cyclo-ligase</fullName>
        <ecNumber evidence="5">6.3.3.2</ecNumber>
    </recommendedName>
</protein>
<comment type="catalytic activity">
    <reaction evidence="5">
        <text>(6S)-5-formyl-5,6,7,8-tetrahydrofolate + ATP = (6R)-5,10-methenyltetrahydrofolate + ADP + phosphate</text>
        <dbReference type="Rhea" id="RHEA:10488"/>
        <dbReference type="ChEBI" id="CHEBI:30616"/>
        <dbReference type="ChEBI" id="CHEBI:43474"/>
        <dbReference type="ChEBI" id="CHEBI:57455"/>
        <dbReference type="ChEBI" id="CHEBI:57457"/>
        <dbReference type="ChEBI" id="CHEBI:456216"/>
        <dbReference type="EC" id="6.3.3.2"/>
    </reaction>
</comment>
<dbReference type="Gene3D" id="3.40.50.10420">
    <property type="entry name" value="NagB/RpiA/CoA transferase-like"/>
    <property type="match status" value="1"/>
</dbReference>
<keyword evidence="7" id="KW-1185">Reference proteome</keyword>
<dbReference type="SUPFAM" id="SSF100950">
    <property type="entry name" value="NagB/RpiA/CoA transferase-like"/>
    <property type="match status" value="1"/>
</dbReference>
<dbReference type="AlphaFoldDB" id="A0A6A8DPC6"/>
<keyword evidence="5" id="KW-0460">Magnesium</keyword>
<dbReference type="Pfam" id="PF01812">
    <property type="entry name" value="5-FTHF_cyc-lig"/>
    <property type="match status" value="1"/>
</dbReference>
<gene>
    <name evidence="6" type="ORF">GH741_10565</name>
</gene>
<sequence length="185" mass="21371">MKKSELRKQSLEYVKSLSSVDKLSTEFKLEKYLFQTPYWKEATSIGITMSRKHEWNTTTIIETGWSEGKKISVPKCYPDTSQLIFYQLDTYNQLESVYFNLLEPNPAQSVEIHKNEIDLIIVPGLLFDHQGYRIGFGGGYYDRYLSDFNGVTISLASDQQVLSALPYDRYDIQVQHLITESGVLF</sequence>
<dbReference type="GO" id="GO:0005524">
    <property type="term" value="F:ATP binding"/>
    <property type="evidence" value="ECO:0007669"/>
    <property type="project" value="UniProtKB-KW"/>
</dbReference>
<feature type="binding site" evidence="4">
    <location>
        <position position="54"/>
    </location>
    <ligand>
        <name>substrate</name>
    </ligand>
</feature>
<dbReference type="PIRSF" id="PIRSF006806">
    <property type="entry name" value="FTHF_cligase"/>
    <property type="match status" value="1"/>
</dbReference>
<dbReference type="GO" id="GO:0009396">
    <property type="term" value="P:folic acid-containing compound biosynthetic process"/>
    <property type="evidence" value="ECO:0007669"/>
    <property type="project" value="TreeGrafter"/>
</dbReference>
<dbReference type="GO" id="GO:0035999">
    <property type="term" value="P:tetrahydrofolate interconversion"/>
    <property type="evidence" value="ECO:0007669"/>
    <property type="project" value="TreeGrafter"/>
</dbReference>
<evidence type="ECO:0000313" key="7">
    <source>
        <dbReference type="Proteomes" id="UP000799092"/>
    </source>
</evidence>
<evidence type="ECO:0000256" key="2">
    <source>
        <dbReference type="ARBA" id="ARBA00022741"/>
    </source>
</evidence>